<dbReference type="SUPFAM" id="SSF53756">
    <property type="entry name" value="UDP-Glycosyltransferase/glycogen phosphorylase"/>
    <property type="match status" value="1"/>
</dbReference>
<evidence type="ECO:0000259" key="2">
    <source>
        <dbReference type="Pfam" id="PF13439"/>
    </source>
</evidence>
<feature type="domain" description="Glycosyl transferase family 1" evidence="1">
    <location>
        <begin position="184"/>
        <end position="329"/>
    </location>
</feature>
<dbReference type="EMBL" id="AKKV01000042">
    <property type="protein sequence ID" value="EIT83972.1"/>
    <property type="molecule type" value="Genomic_DNA"/>
</dbReference>
<dbReference type="eggNOG" id="COG0438">
    <property type="taxonomic scope" value="Bacteria"/>
</dbReference>
<sequence length="369" mass="42447">MIRVLHVFGGLNKGGAETMIMNLYRQIDRSKIQFDFVLHHPEKNDYANEILSLGGKIHVIPKFRGTNYIEYINSWRNFFKTHSEYKLIHGHVRSTAALYLLVARKYGLKTIAHSHSTFSGFGLAGIYKKILQFPIRFIADYLFSCSNVAGEWLYGKKHTFKKNYYVQKNAIDINKYTFSEQIRNKKKRELNLEGKFVIGHIGRFTKAKNHKFLLKLFKEIYFRNLDSVLLLVGEGELKESIIKSSKQMGISDRIIFTGVRNDIPDLLQVMDMLLFPSLYEGLPVTLIEAQASGLPCVVSDNVTKEVEITDLLTYVCLDGKLESWIKAINTGTNHNRRQRHLELEKAGYDIKSSSTTLQNIYTGIIIEHE</sequence>
<evidence type="ECO:0000313" key="4">
    <source>
        <dbReference type="Proteomes" id="UP000004080"/>
    </source>
</evidence>
<evidence type="ECO:0000259" key="1">
    <source>
        <dbReference type="Pfam" id="PF00534"/>
    </source>
</evidence>
<accession>I8AEH9</accession>
<name>I8AEH9_9BACL</name>
<dbReference type="Gene3D" id="3.40.50.2000">
    <property type="entry name" value="Glycogen Phosphorylase B"/>
    <property type="match status" value="2"/>
</dbReference>
<keyword evidence="3" id="KW-0808">Transferase</keyword>
<dbReference type="GO" id="GO:0016757">
    <property type="term" value="F:glycosyltransferase activity"/>
    <property type="evidence" value="ECO:0007669"/>
    <property type="project" value="InterPro"/>
</dbReference>
<reference evidence="3 4" key="1">
    <citation type="journal article" date="2012" name="J. Bacteriol.">
        <title>Genome of Bacillus macauensis ZFHKF-1, a Long-Chain-Forming Bacterium.</title>
        <authorList>
            <person name="Cai L."/>
            <person name="Zhang T."/>
        </authorList>
    </citation>
    <scope>NUCLEOTIDE SEQUENCE [LARGE SCALE GENOMIC DNA]</scope>
    <source>
        <strain evidence="3 4">ZFHKF-1</strain>
    </source>
</reference>
<dbReference type="Pfam" id="PF13439">
    <property type="entry name" value="Glyco_transf_4"/>
    <property type="match status" value="1"/>
</dbReference>
<feature type="domain" description="Glycosyltransferase subfamily 4-like N-terminal" evidence="2">
    <location>
        <begin position="14"/>
        <end position="173"/>
    </location>
</feature>
<comment type="caution">
    <text evidence="3">The sequence shown here is derived from an EMBL/GenBank/DDBJ whole genome shotgun (WGS) entry which is preliminary data.</text>
</comment>
<keyword evidence="4" id="KW-1185">Reference proteome</keyword>
<protein>
    <submittedName>
        <fullName evidence="3">Glycosyltransferase EpsF2</fullName>
    </submittedName>
</protein>
<dbReference type="AlphaFoldDB" id="I8AEH9"/>
<dbReference type="CDD" id="cd03812">
    <property type="entry name" value="GT4_CapH-like"/>
    <property type="match status" value="1"/>
</dbReference>
<dbReference type="Proteomes" id="UP000004080">
    <property type="component" value="Unassembled WGS sequence"/>
</dbReference>
<dbReference type="STRING" id="1196324.A374_18094"/>
<organism evidence="3 4">
    <name type="scientific">Fictibacillus macauensis ZFHKF-1</name>
    <dbReference type="NCBI Taxonomy" id="1196324"/>
    <lineage>
        <taxon>Bacteria</taxon>
        <taxon>Bacillati</taxon>
        <taxon>Bacillota</taxon>
        <taxon>Bacilli</taxon>
        <taxon>Bacillales</taxon>
        <taxon>Fictibacillaceae</taxon>
        <taxon>Fictibacillus</taxon>
    </lineage>
</organism>
<dbReference type="RefSeq" id="WP_007203688.1">
    <property type="nucleotide sequence ID" value="NZ_AKKV01000042.1"/>
</dbReference>
<dbReference type="PANTHER" id="PTHR12526">
    <property type="entry name" value="GLYCOSYLTRANSFERASE"/>
    <property type="match status" value="1"/>
</dbReference>
<dbReference type="InterPro" id="IPR001296">
    <property type="entry name" value="Glyco_trans_1"/>
</dbReference>
<dbReference type="PANTHER" id="PTHR12526:SF637">
    <property type="entry name" value="GLYCOSYLTRANSFERASE EPSF-RELATED"/>
    <property type="match status" value="1"/>
</dbReference>
<evidence type="ECO:0000313" key="3">
    <source>
        <dbReference type="EMBL" id="EIT83972.1"/>
    </source>
</evidence>
<dbReference type="Pfam" id="PF00534">
    <property type="entry name" value="Glycos_transf_1"/>
    <property type="match status" value="1"/>
</dbReference>
<dbReference type="InterPro" id="IPR028098">
    <property type="entry name" value="Glyco_trans_4-like_N"/>
</dbReference>
<dbReference type="PATRIC" id="fig|1196324.3.peg.3691"/>
<proteinExistence type="predicted"/>
<gene>
    <name evidence="3" type="ORF">A374_18094</name>
</gene>